<protein>
    <submittedName>
        <fullName evidence="1">(Mediterranean fruit fly) hypothetical protein</fullName>
    </submittedName>
</protein>
<organism evidence="1 2">
    <name type="scientific">Ceratitis capitata</name>
    <name type="common">Mediterranean fruit fly</name>
    <name type="synonym">Tephritis capitata</name>
    <dbReference type="NCBI Taxonomy" id="7213"/>
    <lineage>
        <taxon>Eukaryota</taxon>
        <taxon>Metazoa</taxon>
        <taxon>Ecdysozoa</taxon>
        <taxon>Arthropoda</taxon>
        <taxon>Hexapoda</taxon>
        <taxon>Insecta</taxon>
        <taxon>Pterygota</taxon>
        <taxon>Neoptera</taxon>
        <taxon>Endopterygota</taxon>
        <taxon>Diptera</taxon>
        <taxon>Brachycera</taxon>
        <taxon>Muscomorpha</taxon>
        <taxon>Tephritoidea</taxon>
        <taxon>Tephritidae</taxon>
        <taxon>Ceratitis</taxon>
        <taxon>Ceratitis</taxon>
    </lineage>
</organism>
<name>A0A811VDR7_CERCA</name>
<gene>
    <name evidence="1" type="ORF">CCAP1982_LOCUS21505</name>
</gene>
<comment type="caution">
    <text evidence="1">The sequence shown here is derived from an EMBL/GenBank/DDBJ whole genome shotgun (WGS) entry which is preliminary data.</text>
</comment>
<dbReference type="EMBL" id="CAJHJT010000056">
    <property type="protein sequence ID" value="CAD7013440.1"/>
    <property type="molecule type" value="Genomic_DNA"/>
</dbReference>
<accession>A0A811VDR7</accession>
<feature type="non-terminal residue" evidence="1">
    <location>
        <position position="69"/>
    </location>
</feature>
<proteinExistence type="predicted"/>
<reference evidence="1" key="1">
    <citation type="submission" date="2020-11" db="EMBL/GenBank/DDBJ databases">
        <authorList>
            <person name="Whitehead M."/>
        </authorList>
    </citation>
    <scope>NUCLEOTIDE SEQUENCE</scope>
    <source>
        <strain evidence="1">EGII</strain>
    </source>
</reference>
<keyword evidence="2" id="KW-1185">Reference proteome</keyword>
<dbReference type="AlphaFoldDB" id="A0A811VDR7"/>
<evidence type="ECO:0000313" key="1">
    <source>
        <dbReference type="EMBL" id="CAD7013440.1"/>
    </source>
</evidence>
<evidence type="ECO:0000313" key="2">
    <source>
        <dbReference type="Proteomes" id="UP000606786"/>
    </source>
</evidence>
<dbReference type="Proteomes" id="UP000606786">
    <property type="component" value="Unassembled WGS sequence"/>
</dbReference>
<sequence>MHWKSKYCDIKLQIHDLLQQLSASCTFNAFFMLRSAIEPQQQKRCDRETVNSDAFHVSQSRAAMCVTTT</sequence>